<gene>
    <name evidence="1" type="ordered locus">SYNW0406</name>
</gene>
<sequence>MATTIPSVVQDDVISNVIVVDEADAGKIEVIASEDGVSSEITISSPIEGLNLGLKGEEKTEITGSRLTNASFINEAPKGKTANITLSVTKAASLEITSTGKGAIEFTAKEGKLLKPSITTAKGKAEDSISFGADSTLKAAAISTGKGRDTITFSGTLKGKTTVISGKGKDVIEVTDKKGKGKLVLSDFNKKDTLVVGDDTFTTKNLEEAPKWVKFDA</sequence>
<proteinExistence type="predicted"/>
<dbReference type="STRING" id="84588.SYNW0406"/>
<dbReference type="EMBL" id="BX569690">
    <property type="protein sequence ID" value="CAE06921.1"/>
    <property type="molecule type" value="Genomic_DNA"/>
</dbReference>
<dbReference type="HOGENOM" id="CLU_1271762_0_0_3"/>
<evidence type="ECO:0000313" key="1">
    <source>
        <dbReference type="EMBL" id="CAE06921.1"/>
    </source>
</evidence>
<dbReference type="Gene3D" id="2.160.20.160">
    <property type="match status" value="1"/>
</dbReference>
<reference evidence="1 2" key="1">
    <citation type="journal article" date="2003" name="Nature">
        <title>The genome of a motile marine Synechococcus.</title>
        <authorList>
            <person name="Palenik B."/>
            <person name="Brahamsha B."/>
            <person name="Larimer F."/>
            <person name="Land M."/>
            <person name="Hauser L."/>
            <person name="Chain P."/>
            <person name="Lamerdin J."/>
            <person name="Regala W."/>
            <person name="Allen E.A."/>
            <person name="McCarren J."/>
            <person name="Paulsen I."/>
            <person name="Dufresne A."/>
            <person name="Partensky F."/>
            <person name="Webb E."/>
            <person name="Waterbury J."/>
        </authorList>
    </citation>
    <scope>NUCLEOTIDE SEQUENCE [LARGE SCALE GENOMIC DNA]</scope>
    <source>
        <strain evidence="1 2">WH8102</strain>
    </source>
</reference>
<dbReference type="AlphaFoldDB" id="Q7U953"/>
<dbReference type="eggNOG" id="ENOG5032N2T">
    <property type="taxonomic scope" value="Bacteria"/>
</dbReference>
<protein>
    <submittedName>
        <fullName evidence="1">Uncharacterized protein</fullName>
    </submittedName>
</protein>
<organism evidence="1 2">
    <name type="scientific">Parasynechococcus marenigrum (strain WH8102)</name>
    <dbReference type="NCBI Taxonomy" id="84588"/>
    <lineage>
        <taxon>Bacteria</taxon>
        <taxon>Bacillati</taxon>
        <taxon>Cyanobacteriota</taxon>
        <taxon>Cyanophyceae</taxon>
        <taxon>Synechococcales</taxon>
        <taxon>Prochlorococcaceae</taxon>
        <taxon>Parasynechococcus</taxon>
        <taxon>Parasynechococcus marenigrum</taxon>
    </lineage>
</organism>
<dbReference type="KEGG" id="syw:SYNW0406"/>
<keyword evidence="2" id="KW-1185">Reference proteome</keyword>
<accession>Q7U953</accession>
<name>Q7U953_PARMW</name>
<dbReference type="Proteomes" id="UP000001422">
    <property type="component" value="Chromosome"/>
</dbReference>
<evidence type="ECO:0000313" key="2">
    <source>
        <dbReference type="Proteomes" id="UP000001422"/>
    </source>
</evidence>
<dbReference type="RefSeq" id="WP_011127280.1">
    <property type="nucleotide sequence ID" value="NC_005070.1"/>
</dbReference>